<dbReference type="EMBL" id="CAMGYJ010000008">
    <property type="protein sequence ID" value="CAI0463692.1"/>
    <property type="molecule type" value="Genomic_DNA"/>
</dbReference>
<feature type="non-terminal residue" evidence="1">
    <location>
        <position position="1"/>
    </location>
</feature>
<protein>
    <submittedName>
        <fullName evidence="1">Uncharacterized protein</fullName>
    </submittedName>
</protein>
<evidence type="ECO:0000313" key="1">
    <source>
        <dbReference type="EMBL" id="CAI0463692.1"/>
    </source>
</evidence>
<keyword evidence="2" id="KW-1185">Reference proteome</keyword>
<organism evidence="1 2">
    <name type="scientific">Linum tenue</name>
    <dbReference type="NCBI Taxonomy" id="586396"/>
    <lineage>
        <taxon>Eukaryota</taxon>
        <taxon>Viridiplantae</taxon>
        <taxon>Streptophyta</taxon>
        <taxon>Embryophyta</taxon>
        <taxon>Tracheophyta</taxon>
        <taxon>Spermatophyta</taxon>
        <taxon>Magnoliopsida</taxon>
        <taxon>eudicotyledons</taxon>
        <taxon>Gunneridae</taxon>
        <taxon>Pentapetalae</taxon>
        <taxon>rosids</taxon>
        <taxon>fabids</taxon>
        <taxon>Malpighiales</taxon>
        <taxon>Linaceae</taxon>
        <taxon>Linum</taxon>
    </lineage>
</organism>
<dbReference type="AlphaFoldDB" id="A0AAV0NZC9"/>
<accession>A0AAV0NZC9</accession>
<proteinExistence type="predicted"/>
<evidence type="ECO:0000313" key="2">
    <source>
        <dbReference type="Proteomes" id="UP001154282"/>
    </source>
</evidence>
<dbReference type="Proteomes" id="UP001154282">
    <property type="component" value="Unassembled WGS sequence"/>
</dbReference>
<gene>
    <name evidence="1" type="ORF">LITE_LOCUS35855</name>
</gene>
<reference evidence="1" key="1">
    <citation type="submission" date="2022-08" db="EMBL/GenBank/DDBJ databases">
        <authorList>
            <person name="Gutierrez-Valencia J."/>
        </authorList>
    </citation>
    <scope>NUCLEOTIDE SEQUENCE</scope>
</reference>
<name>A0AAV0NZC9_9ROSI</name>
<sequence>DRRIRKKSNEIEDLVIRVQGISLTCLKTEGNREIYHLVFFFSLRFHCGLETKFQPETEFSLKGNERGEEKMSYQHIAHESYQQQSGKLNPTISPFSPFGLIVMFD</sequence>
<comment type="caution">
    <text evidence="1">The sequence shown here is derived from an EMBL/GenBank/DDBJ whole genome shotgun (WGS) entry which is preliminary data.</text>
</comment>